<feature type="transmembrane region" description="Helical" evidence="16">
    <location>
        <begin position="63"/>
        <end position="85"/>
    </location>
</feature>
<dbReference type="Pfam" id="PF00905">
    <property type="entry name" value="Transpeptidase"/>
    <property type="match status" value="1"/>
</dbReference>
<feature type="compositionally biased region" description="Polar residues" evidence="15">
    <location>
        <begin position="723"/>
        <end position="742"/>
    </location>
</feature>
<dbReference type="Pfam" id="PF00912">
    <property type="entry name" value="Transgly"/>
    <property type="match status" value="1"/>
</dbReference>
<comment type="pathway">
    <text evidence="1">Cell wall biogenesis; peptidoglycan biosynthesis.</text>
</comment>
<evidence type="ECO:0000256" key="1">
    <source>
        <dbReference type="ARBA" id="ARBA00004752"/>
    </source>
</evidence>
<dbReference type="EMBL" id="VSSR01000025">
    <property type="protein sequence ID" value="TYL83753.1"/>
    <property type="molecule type" value="Genomic_DNA"/>
</dbReference>
<dbReference type="FunFam" id="1.10.3810.10:FF:000001">
    <property type="entry name" value="Penicillin-binding protein 1A"/>
    <property type="match status" value="1"/>
</dbReference>
<evidence type="ECO:0000256" key="9">
    <source>
        <dbReference type="ARBA" id="ARBA00022960"/>
    </source>
</evidence>
<keyword evidence="11" id="KW-0511">Multifunctional enzyme</keyword>
<dbReference type="UniPathway" id="UPA00219"/>
<evidence type="ECO:0000256" key="6">
    <source>
        <dbReference type="ARBA" id="ARBA00022676"/>
    </source>
</evidence>
<dbReference type="InterPro" id="IPR036950">
    <property type="entry name" value="PBP_transglycosylase"/>
</dbReference>
<evidence type="ECO:0000259" key="17">
    <source>
        <dbReference type="Pfam" id="PF00905"/>
    </source>
</evidence>
<evidence type="ECO:0000256" key="10">
    <source>
        <dbReference type="ARBA" id="ARBA00022984"/>
    </source>
</evidence>
<dbReference type="NCBIfam" id="TIGR02074">
    <property type="entry name" value="PBP_1a_fam"/>
    <property type="match status" value="1"/>
</dbReference>
<dbReference type="OrthoDB" id="9766909at2"/>
<evidence type="ECO:0000256" key="16">
    <source>
        <dbReference type="SAM" id="Phobius"/>
    </source>
</evidence>
<sequence length="764" mass="83639">MVQNTPSNWKSRIRNFFLDLDARIDSSLFSSAKGIRELYERYSTFMDRFYVGRWKRWVFVEPLSEAATLGLGGMVLMLILAIPAFRETADEDWLKKSDLAVTFLDRYGNPIGSRGIKHNDSIPLEDFPDVLIKATLATEDRRFYEHFGIDIAGTARALVTNAQAGGVRQGGSSITQQLAKNLFLSNERTIERKINEAFLAVWLEWRLSKNEILKLYLDRAYMGGGTFGVDGAAHFYFNKSARDVTLAEAAMLAGLFKAPTKYAPHINLPAARARANVVLDNLVDAGFMTEGQVFGARRNPAFAVDRRDEASPNYYLDYAFDEMRKLVDTFPKSYTERVFVVRLAIDANVQKAAEDAIENQLRQFGRDYHATQAATVVSDLDGGIRAMVGGRDYGASQFNRAVDAYRQPGSSFKPYVYTTALLNGFTPNSIVVDGPVCIGNWCPQNYGHSYSGAVTLTQAITRSINVVPVKLSIAIGQKEQPKAPNPAKIGRAKIVEVARRFGLKAPLPDTPSLPIGSDEVTVLEHAVAYATFPNRGKSVTPHSVLEVRTGAGDLVWRWDRDGPKPKQAIPPNIAADMAGMMSHVVSEGTARRAALDGIPTAGKTGTTNAYRDAWFVGYTGNFTCAVWYGNDDYSPTNRMTGGSLPAQTWHDIMVAAHQGVEVREIPGIGMGQKLPPERVANAQANAAPKVLETKPGPPPVLTKRGADVLVRVEKLLDDAARTATKSTANDSQQAKPASSNSALAFPQNYAAEENANASTTPRKN</sequence>
<comment type="similarity">
    <text evidence="3">In the N-terminal section; belongs to the glycosyltransferase 51 family.</text>
</comment>
<proteinExistence type="inferred from homology"/>
<evidence type="ECO:0000313" key="20">
    <source>
        <dbReference type="Proteomes" id="UP000324853"/>
    </source>
</evidence>
<dbReference type="PANTHER" id="PTHR32282">
    <property type="entry name" value="BINDING PROTEIN TRANSPEPTIDASE, PUTATIVE-RELATED"/>
    <property type="match status" value="1"/>
</dbReference>
<dbReference type="InterPro" id="IPR012338">
    <property type="entry name" value="Beta-lactam/transpept-like"/>
</dbReference>
<comment type="caution">
    <text evidence="19">The sequence shown here is derived from an EMBL/GenBank/DDBJ whole genome shotgun (WGS) entry which is preliminary data.</text>
</comment>
<keyword evidence="20" id="KW-1185">Reference proteome</keyword>
<keyword evidence="9" id="KW-0133">Cell shape</keyword>
<evidence type="ECO:0000313" key="19">
    <source>
        <dbReference type="EMBL" id="TYL83753.1"/>
    </source>
</evidence>
<feature type="compositionally biased region" description="Polar residues" evidence="15">
    <location>
        <begin position="755"/>
        <end position="764"/>
    </location>
</feature>
<dbReference type="Gene3D" id="3.40.710.10">
    <property type="entry name" value="DD-peptidase/beta-lactamase superfamily"/>
    <property type="match status" value="1"/>
</dbReference>
<dbReference type="InterPro" id="IPR001264">
    <property type="entry name" value="Glyco_trans_51"/>
</dbReference>
<feature type="domain" description="Glycosyl transferase family 51" evidence="18">
    <location>
        <begin position="117"/>
        <end position="282"/>
    </location>
</feature>
<feature type="region of interest" description="Disordered" evidence="15">
    <location>
        <begin position="722"/>
        <end position="764"/>
    </location>
</feature>
<comment type="similarity">
    <text evidence="2">In the C-terminal section; belongs to the transpeptidase family.</text>
</comment>
<keyword evidence="16" id="KW-0812">Transmembrane</keyword>
<evidence type="ECO:0000256" key="2">
    <source>
        <dbReference type="ARBA" id="ARBA00007090"/>
    </source>
</evidence>
<evidence type="ECO:0000256" key="5">
    <source>
        <dbReference type="ARBA" id="ARBA00022670"/>
    </source>
</evidence>
<comment type="catalytic activity">
    <reaction evidence="14">
        <text>[GlcNAc-(1-&gt;4)-Mur2Ac(oyl-L-Ala-gamma-D-Glu-L-Lys-D-Ala-D-Ala)](n)-di-trans,octa-cis-undecaprenyl diphosphate + beta-D-GlcNAc-(1-&gt;4)-Mur2Ac(oyl-L-Ala-gamma-D-Glu-L-Lys-D-Ala-D-Ala)-di-trans,octa-cis-undecaprenyl diphosphate = [GlcNAc-(1-&gt;4)-Mur2Ac(oyl-L-Ala-gamma-D-Glu-L-Lys-D-Ala-D-Ala)](n+1)-di-trans,octa-cis-undecaprenyl diphosphate + di-trans,octa-cis-undecaprenyl diphosphate + H(+)</text>
        <dbReference type="Rhea" id="RHEA:23708"/>
        <dbReference type="Rhea" id="RHEA-COMP:9602"/>
        <dbReference type="Rhea" id="RHEA-COMP:9603"/>
        <dbReference type="ChEBI" id="CHEBI:15378"/>
        <dbReference type="ChEBI" id="CHEBI:58405"/>
        <dbReference type="ChEBI" id="CHEBI:60033"/>
        <dbReference type="ChEBI" id="CHEBI:78435"/>
        <dbReference type="EC" id="2.4.99.28"/>
    </reaction>
</comment>
<dbReference type="InterPro" id="IPR001460">
    <property type="entry name" value="PCN-bd_Tpept"/>
</dbReference>
<keyword evidence="4" id="KW-0121">Carboxypeptidase</keyword>
<keyword evidence="16" id="KW-0472">Membrane</keyword>
<keyword evidence="7" id="KW-0808">Transferase</keyword>
<dbReference type="GO" id="GO:0006508">
    <property type="term" value="P:proteolysis"/>
    <property type="evidence" value="ECO:0007669"/>
    <property type="project" value="UniProtKB-KW"/>
</dbReference>
<dbReference type="GO" id="GO:0030288">
    <property type="term" value="C:outer membrane-bounded periplasmic space"/>
    <property type="evidence" value="ECO:0007669"/>
    <property type="project" value="TreeGrafter"/>
</dbReference>
<evidence type="ECO:0000256" key="13">
    <source>
        <dbReference type="ARBA" id="ARBA00034000"/>
    </source>
</evidence>
<accession>A0A5S4WNX1</accession>
<dbReference type="GO" id="GO:0008955">
    <property type="term" value="F:peptidoglycan glycosyltransferase activity"/>
    <property type="evidence" value="ECO:0007669"/>
    <property type="project" value="UniProtKB-EC"/>
</dbReference>
<evidence type="ECO:0000256" key="15">
    <source>
        <dbReference type="SAM" id="MobiDB-lite"/>
    </source>
</evidence>
<evidence type="ECO:0000256" key="3">
    <source>
        <dbReference type="ARBA" id="ARBA00007739"/>
    </source>
</evidence>
<evidence type="ECO:0000256" key="4">
    <source>
        <dbReference type="ARBA" id="ARBA00022645"/>
    </source>
</evidence>
<dbReference type="SUPFAM" id="SSF53955">
    <property type="entry name" value="Lysozyme-like"/>
    <property type="match status" value="1"/>
</dbReference>
<dbReference type="GO" id="GO:0071555">
    <property type="term" value="P:cell wall organization"/>
    <property type="evidence" value="ECO:0007669"/>
    <property type="project" value="UniProtKB-KW"/>
</dbReference>
<reference evidence="19 20" key="1">
    <citation type="submission" date="2019-08" db="EMBL/GenBank/DDBJ databases">
        <title>Bradyrhizobium hipponensis sp. nov., a rhizobium isolated from a Lupinus angustifolius root nodule in Tunisia.</title>
        <authorList>
            <person name="Off K."/>
            <person name="Rejili M."/>
            <person name="Mars M."/>
            <person name="Brachmann A."/>
            <person name="Marin M."/>
        </authorList>
    </citation>
    <scope>NUCLEOTIDE SEQUENCE [LARGE SCALE GENOMIC DNA]</scope>
    <source>
        <strain evidence="19 20">CTAW11</strain>
    </source>
</reference>
<organism evidence="19 20">
    <name type="scientific">Bradyrhizobium cytisi</name>
    <dbReference type="NCBI Taxonomy" id="515489"/>
    <lineage>
        <taxon>Bacteria</taxon>
        <taxon>Pseudomonadati</taxon>
        <taxon>Pseudomonadota</taxon>
        <taxon>Alphaproteobacteria</taxon>
        <taxon>Hyphomicrobiales</taxon>
        <taxon>Nitrobacteraceae</taxon>
        <taxon>Bradyrhizobium</taxon>
    </lineage>
</organism>
<dbReference type="AlphaFoldDB" id="A0A5S4WNX1"/>
<evidence type="ECO:0000256" key="11">
    <source>
        <dbReference type="ARBA" id="ARBA00023268"/>
    </source>
</evidence>
<keyword evidence="8" id="KW-0378">Hydrolase</keyword>
<keyword evidence="6" id="KW-0328">Glycosyltransferase</keyword>
<evidence type="ECO:0000256" key="8">
    <source>
        <dbReference type="ARBA" id="ARBA00022801"/>
    </source>
</evidence>
<dbReference type="GO" id="GO:0008360">
    <property type="term" value="P:regulation of cell shape"/>
    <property type="evidence" value="ECO:0007669"/>
    <property type="project" value="UniProtKB-KW"/>
</dbReference>
<dbReference type="Gene3D" id="1.10.3810.10">
    <property type="entry name" value="Biosynthetic peptidoglycan transglycosylase-like"/>
    <property type="match status" value="1"/>
</dbReference>
<dbReference type="Proteomes" id="UP000324853">
    <property type="component" value="Unassembled WGS sequence"/>
</dbReference>
<dbReference type="FunFam" id="3.40.710.10:FF:000081">
    <property type="entry name" value="Penicillin-binding protein 1A"/>
    <property type="match status" value="1"/>
</dbReference>
<comment type="catalytic activity">
    <reaction evidence="13">
        <text>Preferential cleavage: (Ac)2-L-Lys-D-Ala-|-D-Ala. Also transpeptidation of peptidyl-alanyl moieties that are N-acyl substituents of D-alanine.</text>
        <dbReference type="EC" id="3.4.16.4"/>
    </reaction>
</comment>
<dbReference type="GO" id="GO:0009252">
    <property type="term" value="P:peptidoglycan biosynthetic process"/>
    <property type="evidence" value="ECO:0007669"/>
    <property type="project" value="UniProtKB-UniPathway"/>
</dbReference>
<evidence type="ECO:0000256" key="12">
    <source>
        <dbReference type="ARBA" id="ARBA00023316"/>
    </source>
</evidence>
<dbReference type="GO" id="GO:0009002">
    <property type="term" value="F:serine-type D-Ala-D-Ala carboxypeptidase activity"/>
    <property type="evidence" value="ECO:0007669"/>
    <property type="project" value="UniProtKB-EC"/>
</dbReference>
<dbReference type="GO" id="GO:0008658">
    <property type="term" value="F:penicillin binding"/>
    <property type="evidence" value="ECO:0007669"/>
    <property type="project" value="InterPro"/>
</dbReference>
<keyword evidence="12" id="KW-0961">Cell wall biogenesis/degradation</keyword>
<dbReference type="PANTHER" id="PTHR32282:SF33">
    <property type="entry name" value="PEPTIDOGLYCAN GLYCOSYLTRANSFERASE"/>
    <property type="match status" value="1"/>
</dbReference>
<evidence type="ECO:0000259" key="18">
    <source>
        <dbReference type="Pfam" id="PF00912"/>
    </source>
</evidence>
<evidence type="ECO:0000256" key="14">
    <source>
        <dbReference type="ARBA" id="ARBA00049902"/>
    </source>
</evidence>
<gene>
    <name evidence="19" type="ORF">FXB38_16945</name>
</gene>
<dbReference type="InterPro" id="IPR023346">
    <property type="entry name" value="Lysozyme-like_dom_sf"/>
</dbReference>
<feature type="domain" description="Penicillin-binding protein transpeptidase" evidence="17">
    <location>
        <begin position="373"/>
        <end position="653"/>
    </location>
</feature>
<keyword evidence="10" id="KW-0573">Peptidoglycan synthesis</keyword>
<dbReference type="RefSeq" id="WP_148752006.1">
    <property type="nucleotide sequence ID" value="NZ_VSSR01000025.1"/>
</dbReference>
<keyword evidence="16" id="KW-1133">Transmembrane helix</keyword>
<keyword evidence="5" id="KW-0645">Protease</keyword>
<protein>
    <submittedName>
        <fullName evidence="19">PBP1A family penicillin-binding protein</fullName>
    </submittedName>
</protein>
<name>A0A5S4WNX1_9BRAD</name>
<dbReference type="SUPFAM" id="SSF56601">
    <property type="entry name" value="beta-lactamase/transpeptidase-like"/>
    <property type="match status" value="1"/>
</dbReference>
<dbReference type="InterPro" id="IPR050396">
    <property type="entry name" value="Glycosyltr_51/Transpeptidase"/>
</dbReference>
<evidence type="ECO:0000256" key="7">
    <source>
        <dbReference type="ARBA" id="ARBA00022679"/>
    </source>
</evidence>